<dbReference type="AlphaFoldDB" id="J9GRV7"/>
<dbReference type="EMBL" id="AMCI01002368">
    <property type="protein sequence ID" value="EJX02905.1"/>
    <property type="molecule type" value="Genomic_DNA"/>
</dbReference>
<protein>
    <submittedName>
        <fullName evidence="1">Uncharacterized protein</fullName>
    </submittedName>
</protein>
<reference evidence="1" key="1">
    <citation type="journal article" date="2012" name="PLoS ONE">
        <title>Gene sets for utilization of primary and secondary nutrition supplies in the distal gut of endangered iberian lynx.</title>
        <authorList>
            <person name="Alcaide M."/>
            <person name="Messina E."/>
            <person name="Richter M."/>
            <person name="Bargiela R."/>
            <person name="Peplies J."/>
            <person name="Huws S.A."/>
            <person name="Newbold C.J."/>
            <person name="Golyshin P.N."/>
            <person name="Simon M.A."/>
            <person name="Lopez G."/>
            <person name="Yakimov M.M."/>
            <person name="Ferrer M."/>
        </authorList>
    </citation>
    <scope>NUCLEOTIDE SEQUENCE</scope>
</reference>
<organism evidence="1">
    <name type="scientific">gut metagenome</name>
    <dbReference type="NCBI Taxonomy" id="749906"/>
    <lineage>
        <taxon>unclassified sequences</taxon>
        <taxon>metagenomes</taxon>
        <taxon>organismal metagenomes</taxon>
    </lineage>
</organism>
<sequence length="48" mass="5416">MPEESGLLHKSENYKSIFNKSKGRKIACSVHDSSKGIRKKCLNTGFFN</sequence>
<comment type="caution">
    <text evidence="1">The sequence shown here is derived from an EMBL/GenBank/DDBJ whole genome shotgun (WGS) entry which is preliminary data.</text>
</comment>
<evidence type="ECO:0000313" key="1">
    <source>
        <dbReference type="EMBL" id="EJX02905.1"/>
    </source>
</evidence>
<proteinExistence type="predicted"/>
<gene>
    <name evidence="1" type="ORF">EVA_08990</name>
</gene>
<name>J9GRV7_9ZZZZ</name>
<accession>J9GRV7</accession>